<dbReference type="eggNOG" id="KOG1084">
    <property type="taxonomic scope" value="Eukaryota"/>
</dbReference>
<dbReference type="Proteomes" id="UP000682892">
    <property type="component" value="Unassembled WGS sequence"/>
</dbReference>
<dbReference type="KEGG" id="aag:5571218"/>
<dbReference type="OrthoDB" id="512616at2759"/>
<dbReference type="PhylomeDB" id="Q16XD4"/>
<organism evidence="5 6">
    <name type="scientific">Aedes aegypti</name>
    <name type="common">Yellowfever mosquito</name>
    <name type="synonym">Culex aegypti</name>
    <dbReference type="NCBI Taxonomy" id="7159"/>
    <lineage>
        <taxon>Eukaryota</taxon>
        <taxon>Metazoa</taxon>
        <taxon>Ecdysozoa</taxon>
        <taxon>Arthropoda</taxon>
        <taxon>Hexapoda</taxon>
        <taxon>Insecta</taxon>
        <taxon>Pterygota</taxon>
        <taxon>Neoptera</taxon>
        <taxon>Endopterygota</taxon>
        <taxon>Diptera</taxon>
        <taxon>Nematocera</taxon>
        <taxon>Culicoidea</taxon>
        <taxon>Culicidae</taxon>
        <taxon>Culicinae</taxon>
        <taxon>Aedini</taxon>
        <taxon>Aedes</taxon>
        <taxon>Stegomyia</taxon>
    </lineage>
</organism>
<proteinExistence type="predicted"/>
<accession>Q16XD4</accession>
<gene>
    <name evidence="5" type="ORF">AaeL_AAEL008914</name>
</gene>
<dbReference type="PANTHER" id="PTHR12420:SF42">
    <property type="entry name" value="G2_M PHASE-SPECIFIC E3 UBIQUITIN-PROTEIN LIGASE"/>
    <property type="match status" value="1"/>
</dbReference>
<keyword evidence="2" id="KW-0863">Zinc-finger</keyword>
<dbReference type="PANTHER" id="PTHR12420">
    <property type="entry name" value="PHD FINGER PROTEIN"/>
    <property type="match status" value="1"/>
</dbReference>
<dbReference type="Pfam" id="PF13771">
    <property type="entry name" value="zf-HC5HC2H"/>
    <property type="match status" value="1"/>
</dbReference>
<dbReference type="PaxDb" id="7159-AAEL008914-PA"/>
<dbReference type="AlphaFoldDB" id="Q16XD4"/>
<keyword evidence="3" id="KW-0862">Zinc</keyword>
<dbReference type="InterPro" id="IPR013083">
    <property type="entry name" value="Znf_RING/FYVE/PHD"/>
</dbReference>
<evidence type="ECO:0000313" key="6">
    <source>
        <dbReference type="Proteomes" id="UP000682892"/>
    </source>
</evidence>
<evidence type="ECO:0000256" key="1">
    <source>
        <dbReference type="ARBA" id="ARBA00022723"/>
    </source>
</evidence>
<dbReference type="OMA" id="GECWICW"/>
<dbReference type="InterPro" id="IPR034732">
    <property type="entry name" value="EPHD"/>
</dbReference>
<evidence type="ECO:0000259" key="4">
    <source>
        <dbReference type="PROSITE" id="PS51805"/>
    </source>
</evidence>
<dbReference type="SUPFAM" id="SSF57903">
    <property type="entry name" value="FYVE/PHD zinc finger"/>
    <property type="match status" value="1"/>
</dbReference>
<dbReference type="HOGENOM" id="CLU_543172_0_0_1"/>
<dbReference type="InterPro" id="IPR019786">
    <property type="entry name" value="Zinc_finger_PHD-type_CS"/>
</dbReference>
<dbReference type="PROSITE" id="PS51805">
    <property type="entry name" value="EPHD"/>
    <property type="match status" value="1"/>
</dbReference>
<reference evidence="5" key="3">
    <citation type="submission" date="2012-09" db="EMBL/GenBank/DDBJ databases">
        <authorList>
            <consortium name="VectorBase"/>
        </authorList>
    </citation>
    <scope>NUCLEOTIDE SEQUENCE</scope>
    <source>
        <strain evidence="5">Liverpool</strain>
    </source>
</reference>
<dbReference type="GO" id="GO:0008270">
    <property type="term" value="F:zinc ion binding"/>
    <property type="evidence" value="ECO:0007669"/>
    <property type="project" value="UniProtKB-KW"/>
</dbReference>
<evidence type="ECO:0000313" key="5">
    <source>
        <dbReference type="EMBL" id="EAT39278.1"/>
    </source>
</evidence>
<keyword evidence="1" id="KW-0479">Metal-binding</keyword>
<dbReference type="InterPro" id="IPR051188">
    <property type="entry name" value="PHD-type_Zinc_Finger"/>
</dbReference>
<dbReference type="Gene3D" id="3.30.40.10">
    <property type="entry name" value="Zinc/RING finger domain, C3HC4 (zinc finger)"/>
    <property type="match status" value="2"/>
</dbReference>
<protein>
    <submittedName>
        <fullName evidence="5">AAEL008914-PA</fullName>
    </submittedName>
</protein>
<dbReference type="EMBL" id="CH477541">
    <property type="protein sequence ID" value="EAT39278.1"/>
    <property type="molecule type" value="Genomic_DNA"/>
</dbReference>
<name>Q16XD4_AEDAE</name>
<evidence type="ECO:0000256" key="2">
    <source>
        <dbReference type="ARBA" id="ARBA00022771"/>
    </source>
</evidence>
<dbReference type="InterPro" id="IPR011011">
    <property type="entry name" value="Znf_FYVE_PHD"/>
</dbReference>
<dbReference type="STRING" id="7159.Q16XD4"/>
<dbReference type="GO" id="GO:0005634">
    <property type="term" value="C:nucleus"/>
    <property type="evidence" value="ECO:0007669"/>
    <property type="project" value="TreeGrafter"/>
</dbReference>
<dbReference type="VEuPathDB" id="VectorBase:AAEL008914"/>
<evidence type="ECO:0000256" key="3">
    <source>
        <dbReference type="ARBA" id="ARBA00022833"/>
    </source>
</evidence>
<dbReference type="PROSITE" id="PS01359">
    <property type="entry name" value="ZF_PHD_1"/>
    <property type="match status" value="1"/>
</dbReference>
<reference evidence="5" key="1">
    <citation type="submission" date="2005-10" db="EMBL/GenBank/DDBJ databases">
        <authorList>
            <person name="Loftus B.J."/>
            <person name="Nene V.M."/>
            <person name="Hannick L.I."/>
            <person name="Bidwell S."/>
            <person name="Haas B."/>
            <person name="Amedeo P."/>
            <person name="Orvis J."/>
            <person name="Wortman J.R."/>
            <person name="White O.R."/>
            <person name="Salzberg S."/>
            <person name="Shumway M."/>
            <person name="Koo H."/>
            <person name="Zhao Y."/>
            <person name="Holmes M."/>
            <person name="Miller J."/>
            <person name="Schatz M."/>
            <person name="Pop M."/>
            <person name="Pai G."/>
            <person name="Utterback T."/>
            <person name="Rogers Y.-H."/>
            <person name="Kravitz S."/>
            <person name="Fraser C.M."/>
        </authorList>
    </citation>
    <scope>NUCLEOTIDE SEQUENCE</scope>
    <source>
        <strain evidence="5">Liverpool</strain>
    </source>
</reference>
<reference evidence="5" key="2">
    <citation type="journal article" date="2007" name="Science">
        <title>Genome sequence of Aedes aegypti, a major arbovirus vector.</title>
        <authorList>
            <person name="Nene V."/>
            <person name="Wortman J.R."/>
            <person name="Lawson D."/>
            <person name="Haas B."/>
            <person name="Kodira C."/>
            <person name="Tu Z.J."/>
            <person name="Loftus B."/>
            <person name="Xi Z."/>
            <person name="Megy K."/>
            <person name="Grabherr M."/>
            <person name="Ren Q."/>
            <person name="Zdobnov E.M."/>
            <person name="Lobo N.F."/>
            <person name="Campbell K.S."/>
            <person name="Brown S.E."/>
            <person name="Bonaldo M.F."/>
            <person name="Zhu J."/>
            <person name="Sinkins S.P."/>
            <person name="Hogenkamp D.G."/>
            <person name="Amedeo P."/>
            <person name="Arensburger P."/>
            <person name="Atkinson P.W."/>
            <person name="Bidwell S."/>
            <person name="Biedler J."/>
            <person name="Birney E."/>
            <person name="Bruggner R.V."/>
            <person name="Costas J."/>
            <person name="Coy M.R."/>
            <person name="Crabtree J."/>
            <person name="Crawford M."/>
            <person name="Debruyn B."/>
            <person name="Decaprio D."/>
            <person name="Eiglmeier K."/>
            <person name="Eisenstadt E."/>
            <person name="El-Dorry H."/>
            <person name="Gelbart W.M."/>
            <person name="Gomes S.L."/>
            <person name="Hammond M."/>
            <person name="Hannick L.I."/>
            <person name="Hogan J.R."/>
            <person name="Holmes M.H."/>
            <person name="Jaffe D."/>
            <person name="Johnston J.S."/>
            <person name="Kennedy R.C."/>
            <person name="Koo H."/>
            <person name="Kravitz S."/>
            <person name="Kriventseva E.V."/>
            <person name="Kulp D."/>
            <person name="Labutti K."/>
            <person name="Lee E."/>
            <person name="Li S."/>
            <person name="Lovin D.D."/>
            <person name="Mao C."/>
            <person name="Mauceli E."/>
            <person name="Menck C.F."/>
            <person name="Miller J.R."/>
            <person name="Montgomery P."/>
            <person name="Mori A."/>
            <person name="Nascimento A.L."/>
            <person name="Naveira H.F."/>
            <person name="Nusbaum C."/>
            <person name="O'leary S."/>
            <person name="Orvis J."/>
            <person name="Pertea M."/>
            <person name="Quesneville H."/>
            <person name="Reidenbach K.R."/>
            <person name="Rogers Y.H."/>
            <person name="Roth C.W."/>
            <person name="Schneider J.R."/>
            <person name="Schatz M."/>
            <person name="Shumway M."/>
            <person name="Stanke M."/>
            <person name="Stinson E.O."/>
            <person name="Tubio J.M."/>
            <person name="Vanzee J.P."/>
            <person name="Verjovski-Almeida S."/>
            <person name="Werner D."/>
            <person name="White O."/>
            <person name="Wyder S."/>
            <person name="Zeng Q."/>
            <person name="Zhao Q."/>
            <person name="Zhao Y."/>
            <person name="Hill C.A."/>
            <person name="Raikhel A.S."/>
            <person name="Soares M.B."/>
            <person name="Knudson D.L."/>
            <person name="Lee N.H."/>
            <person name="Galagan J."/>
            <person name="Salzberg S.L."/>
            <person name="Paulsen I.T."/>
            <person name="Dimopoulos G."/>
            <person name="Collins F.H."/>
            <person name="Birren B."/>
            <person name="Fraser-Liggett C.M."/>
            <person name="Severson D.W."/>
        </authorList>
    </citation>
    <scope>NUCLEOTIDE SEQUENCE [LARGE SCALE GENOMIC DNA]</scope>
    <source>
        <strain evidence="5">Liverpool</strain>
    </source>
</reference>
<feature type="domain" description="PHD-type" evidence="4">
    <location>
        <begin position="216"/>
        <end position="337"/>
    </location>
</feature>
<sequence length="502" mass="57520">MDFAEDFLVDQDDPYSDLDRFLFVSCRSCSRYSPFLIYLPPEEDSPASAIEYIFCAGCAPIGSIPAGSKCLINNPDFLQLIQGYEYSNPFFRRYATVYRTLLTTDTRLEIDCNQFVNLPLFEKLFKLQELFPTVHLVQNRKFIGLSEISQTIVNRYERIRNFYKPKNLSKPTTIGALLRHESDGSLAVSSTTSLPSPSVPVLKQTARLRIVSSEMDTRCDICLLSNENNTIQFGPFVEKPFAKDIFRCHYLCLLSGTHIAQRGVGDQGGILGFLIQDVKQSFQIYRNKVCYCCEQFSAPVKCNAAGCDRYFHYICGYRKGCVTQFIGEYLSYCHEHLPFEENLHPDPEGECWICWDNLQPSNPVSCIPAFCEPSESSTSQEKEVSWFHRECLQKYAYEAGYYFKCPICHEKPIFLQYAKMHGIFVPMRDASWEIDRTYFKDLHECKCSAENCKYGNKKKSVDRMVGCKACGGETLHLECAEISDPNDYVCSKCMDATFIKLF</sequence>